<dbReference type="Proteomes" id="UP000319829">
    <property type="component" value="Unassembled WGS sequence"/>
</dbReference>
<dbReference type="Proteomes" id="UP000317366">
    <property type="component" value="Unassembled WGS sequence"/>
</dbReference>
<dbReference type="Gene3D" id="3.40.50.720">
    <property type="entry name" value="NAD(P)-binding Rossmann-like Domain"/>
    <property type="match status" value="1"/>
</dbReference>
<dbReference type="PRINTS" id="PR00080">
    <property type="entry name" value="SDRFAMILY"/>
</dbReference>
<evidence type="ECO:0000313" key="8">
    <source>
        <dbReference type="EMBL" id="TMQ53995.1"/>
    </source>
</evidence>
<evidence type="ECO:0000313" key="10">
    <source>
        <dbReference type="Proteomes" id="UP000317366"/>
    </source>
</evidence>
<dbReference type="GO" id="GO:0051287">
    <property type="term" value="F:NAD binding"/>
    <property type="evidence" value="ECO:0007669"/>
    <property type="project" value="UniProtKB-UniRule"/>
</dbReference>
<dbReference type="InterPro" id="IPR002347">
    <property type="entry name" value="SDR_fam"/>
</dbReference>
<dbReference type="EMBL" id="VBOX01000017">
    <property type="protein sequence ID" value="TMQ65682.1"/>
    <property type="molecule type" value="Genomic_DNA"/>
</dbReference>
<keyword evidence="6" id="KW-0275">Fatty acid biosynthesis</keyword>
<dbReference type="GO" id="GO:0004316">
    <property type="term" value="F:3-oxoacyl-[acyl-carrier-protein] reductase (NADPH) activity"/>
    <property type="evidence" value="ECO:0007669"/>
    <property type="project" value="UniProtKB-UniRule"/>
</dbReference>
<dbReference type="InterPro" id="IPR020904">
    <property type="entry name" value="Sc_DH/Rdtase_CS"/>
</dbReference>
<dbReference type="InterPro" id="IPR011284">
    <property type="entry name" value="3oxo_ACP_reduc"/>
</dbReference>
<accession>A0A538TPX4</accession>
<comment type="similarity">
    <text evidence="1 6">Belongs to the short-chain dehydrogenases/reductases (SDR) family.</text>
</comment>
<evidence type="ECO:0000256" key="5">
    <source>
        <dbReference type="PIRSR" id="PIRSR611284-2"/>
    </source>
</evidence>
<dbReference type="AlphaFoldDB" id="A0A538TPX4"/>
<comment type="pathway">
    <text evidence="6">Lipid metabolism; fatty acid biosynthesis.</text>
</comment>
<evidence type="ECO:0000259" key="7">
    <source>
        <dbReference type="SMART" id="SM00822"/>
    </source>
</evidence>
<dbReference type="NCBIfam" id="TIGR01830">
    <property type="entry name" value="3oxo_ACP_reduc"/>
    <property type="match status" value="1"/>
</dbReference>
<dbReference type="CDD" id="cd05333">
    <property type="entry name" value="BKR_SDR_c"/>
    <property type="match status" value="1"/>
</dbReference>
<evidence type="ECO:0000256" key="6">
    <source>
        <dbReference type="RuleBase" id="RU366074"/>
    </source>
</evidence>
<reference evidence="10 11" key="1">
    <citation type="journal article" date="2019" name="Nat. Microbiol.">
        <title>Mediterranean grassland soil C-N compound turnover is dependent on rainfall and depth, and is mediated by genomically divergent microorganisms.</title>
        <authorList>
            <person name="Diamond S."/>
            <person name="Andeer P.F."/>
            <person name="Li Z."/>
            <person name="Crits-Christoph A."/>
            <person name="Burstein D."/>
            <person name="Anantharaman K."/>
            <person name="Lane K.R."/>
            <person name="Thomas B.C."/>
            <person name="Pan C."/>
            <person name="Northen T.R."/>
            <person name="Banfield J.F."/>
        </authorList>
    </citation>
    <scope>NUCLEOTIDE SEQUENCE [LARGE SCALE GENOMIC DNA]</scope>
    <source>
        <strain evidence="8">WS_4</strain>
        <strain evidence="9">WS_7</strain>
    </source>
</reference>
<keyword evidence="6" id="KW-0443">Lipid metabolism</keyword>
<dbReference type="UniPathway" id="UPA00094"/>
<comment type="subunit">
    <text evidence="6">Homotetramer.</text>
</comment>
<dbReference type="NCBIfam" id="NF009466">
    <property type="entry name" value="PRK12826.1-2"/>
    <property type="match status" value="1"/>
</dbReference>
<keyword evidence="6" id="KW-0276">Fatty acid metabolism</keyword>
<feature type="binding site" evidence="5">
    <location>
        <position position="190"/>
    </location>
    <ligand>
        <name>NADP(+)</name>
        <dbReference type="ChEBI" id="CHEBI:58349"/>
    </ligand>
</feature>
<feature type="active site" description="Proton acceptor" evidence="4">
    <location>
        <position position="157"/>
    </location>
</feature>
<evidence type="ECO:0000256" key="3">
    <source>
        <dbReference type="ARBA" id="ARBA00023002"/>
    </source>
</evidence>
<dbReference type="FunFam" id="3.40.50.720:FF:000115">
    <property type="entry name" value="3-oxoacyl-[acyl-carrier-protein] reductase FabG"/>
    <property type="match status" value="1"/>
</dbReference>
<keyword evidence="6" id="KW-0444">Lipid biosynthesis</keyword>
<dbReference type="Pfam" id="PF13561">
    <property type="entry name" value="adh_short_C2"/>
    <property type="match status" value="1"/>
</dbReference>
<evidence type="ECO:0000256" key="2">
    <source>
        <dbReference type="ARBA" id="ARBA00022857"/>
    </source>
</evidence>
<dbReference type="PANTHER" id="PTHR42879:SF2">
    <property type="entry name" value="3-OXOACYL-[ACYL-CARRIER-PROTEIN] REDUCTASE FABG"/>
    <property type="match status" value="1"/>
</dbReference>
<comment type="catalytic activity">
    <reaction evidence="6">
        <text>a (3R)-hydroxyacyl-[ACP] + NADP(+) = a 3-oxoacyl-[ACP] + NADPH + H(+)</text>
        <dbReference type="Rhea" id="RHEA:17397"/>
        <dbReference type="Rhea" id="RHEA-COMP:9916"/>
        <dbReference type="Rhea" id="RHEA-COMP:9945"/>
        <dbReference type="ChEBI" id="CHEBI:15378"/>
        <dbReference type="ChEBI" id="CHEBI:57783"/>
        <dbReference type="ChEBI" id="CHEBI:58349"/>
        <dbReference type="ChEBI" id="CHEBI:78776"/>
        <dbReference type="ChEBI" id="CHEBI:78827"/>
        <dbReference type="EC" id="1.1.1.100"/>
    </reaction>
</comment>
<feature type="binding site" evidence="5">
    <location>
        <position position="92"/>
    </location>
    <ligand>
        <name>NADP(+)</name>
        <dbReference type="ChEBI" id="CHEBI:58349"/>
    </ligand>
</feature>
<feature type="domain" description="Ketoreductase" evidence="7">
    <location>
        <begin position="9"/>
        <end position="193"/>
    </location>
</feature>
<evidence type="ECO:0000313" key="11">
    <source>
        <dbReference type="Proteomes" id="UP000319829"/>
    </source>
</evidence>
<dbReference type="GO" id="GO:0006633">
    <property type="term" value="P:fatty acid biosynthetic process"/>
    <property type="evidence" value="ECO:0007669"/>
    <property type="project" value="UniProtKB-UniPathway"/>
</dbReference>
<dbReference type="SUPFAM" id="SSF51735">
    <property type="entry name" value="NAD(P)-binding Rossmann-fold domains"/>
    <property type="match status" value="1"/>
</dbReference>
<dbReference type="NCBIfam" id="NF005559">
    <property type="entry name" value="PRK07231.1"/>
    <property type="match status" value="1"/>
</dbReference>
<proteinExistence type="inferred from homology"/>
<dbReference type="SMART" id="SM00822">
    <property type="entry name" value="PKS_KR"/>
    <property type="match status" value="1"/>
</dbReference>
<dbReference type="InterPro" id="IPR057326">
    <property type="entry name" value="KR_dom"/>
</dbReference>
<evidence type="ECO:0000256" key="1">
    <source>
        <dbReference type="ARBA" id="ARBA00006484"/>
    </source>
</evidence>
<organism evidence="9 10">
    <name type="scientific">Eiseniibacteriota bacterium</name>
    <dbReference type="NCBI Taxonomy" id="2212470"/>
    <lineage>
        <taxon>Bacteria</taxon>
        <taxon>Candidatus Eiseniibacteriota</taxon>
    </lineage>
</organism>
<gene>
    <name evidence="9" type="primary">fabG</name>
    <name evidence="8" type="ORF">E6K74_07665</name>
    <name evidence="9" type="ORF">E6K77_02490</name>
</gene>
<sequence length="249" mass="26281">MTDRRFADRVAVVTGGAKGIGRTIASRLACGGAKIVVSGRDEAALEKACTEIRSTGGEAIWVQADVSKSGDADALCARTLEAFGRADILVNNAGVTRDNLVMRLSEEDWDQVIDTNLKGSFLCIRAFTRPMMKQRWGRIVNLSSVVGLIGNPGQANYVASKAGLVGLTKAVAKELASRHITVNAVAPGFIDTAMTADLNEKVREGLKAQIPLGRLGSAEDVAHAVAYLCSEEAGYVTGQVLSVDGGMRM</sequence>
<dbReference type="InterPro" id="IPR050259">
    <property type="entry name" value="SDR"/>
</dbReference>
<dbReference type="PRINTS" id="PR00081">
    <property type="entry name" value="GDHRDH"/>
</dbReference>
<protein>
    <recommendedName>
        <fullName evidence="6">3-oxoacyl-[acyl-carrier-protein] reductase</fullName>
        <ecNumber evidence="6">1.1.1.100</ecNumber>
    </recommendedName>
</protein>
<dbReference type="InterPro" id="IPR036291">
    <property type="entry name" value="NAD(P)-bd_dom_sf"/>
</dbReference>
<name>A0A538TPX4_UNCEI</name>
<evidence type="ECO:0000256" key="4">
    <source>
        <dbReference type="PIRSR" id="PIRSR611284-1"/>
    </source>
</evidence>
<dbReference type="NCBIfam" id="NF004198">
    <property type="entry name" value="PRK05653.1-3"/>
    <property type="match status" value="1"/>
</dbReference>
<keyword evidence="2 5" id="KW-0521">NADP</keyword>
<dbReference type="EMBL" id="VBOU01000078">
    <property type="protein sequence ID" value="TMQ53995.1"/>
    <property type="molecule type" value="Genomic_DNA"/>
</dbReference>
<dbReference type="PROSITE" id="PS00061">
    <property type="entry name" value="ADH_SHORT"/>
    <property type="match status" value="1"/>
</dbReference>
<comment type="caution">
    <text evidence="9">The sequence shown here is derived from an EMBL/GenBank/DDBJ whole genome shotgun (WGS) entry which is preliminary data.</text>
</comment>
<dbReference type="EC" id="1.1.1.100" evidence="6"/>
<feature type="binding site" evidence="5">
    <location>
        <begin position="157"/>
        <end position="161"/>
    </location>
    <ligand>
        <name>NADP(+)</name>
        <dbReference type="ChEBI" id="CHEBI:58349"/>
    </ligand>
</feature>
<dbReference type="PANTHER" id="PTHR42879">
    <property type="entry name" value="3-OXOACYL-(ACYL-CARRIER-PROTEIN) REDUCTASE"/>
    <property type="match status" value="1"/>
</dbReference>
<comment type="function">
    <text evidence="6">Catalyzes the NADPH-dependent reduction of beta-ketoacyl-ACP substrates to beta-hydroxyacyl-ACP products, the first reductive step in the elongation cycle of fatty acid biosynthesis.</text>
</comment>
<evidence type="ECO:0000313" key="9">
    <source>
        <dbReference type="EMBL" id="TMQ65682.1"/>
    </source>
</evidence>
<keyword evidence="3 6" id="KW-0560">Oxidoreductase</keyword>